<dbReference type="EMBL" id="QLLR01000004">
    <property type="protein sequence ID" value="RAJ33455.1"/>
    <property type="molecule type" value="Genomic_DNA"/>
</dbReference>
<gene>
    <name evidence="1" type="ORF">LY11_01504</name>
</gene>
<protein>
    <recommendedName>
        <fullName evidence="3">Lipopolysaccharide biosynthesis protein</fullName>
    </recommendedName>
</protein>
<reference evidence="1 2" key="1">
    <citation type="submission" date="2018-06" db="EMBL/GenBank/DDBJ databases">
        <title>Genomic Encyclopedia of Archaeal and Bacterial Type Strains, Phase II (KMG-II): from individual species to whole genera.</title>
        <authorList>
            <person name="Goeker M."/>
        </authorList>
    </citation>
    <scope>NUCLEOTIDE SEQUENCE [LARGE SCALE GENOMIC DNA]</scope>
    <source>
        <strain evidence="1 2">DSM 14825</strain>
    </source>
</reference>
<sequence length="346" mass="41438">MIITEKLRGKKILLLSVQTFNYEKIIADKLRVLGANVDYYDERPSNSLFAKGIIRLKRSFYQKRIDKYYRRILKDAITINYNYLFVIRGEVVPEFFLQEFRNDHPDCIFLFYTWDSFANHTHPISIQKYFDKRFTFDSNDAKKYDLFFRPLFFMDEYKELSKERRVKAIYDVLFLGTAHSDRYKIGNEIMEWCISNHLTGLAYYYMQGRLVFLYKKFFDKTFQRFDIKKISFKSLDAKDIIELYRQSSVILDINHPGQNGLTMRTFEALGAGKKLITTNSKIAEFPFYDPNNIMIINRENPILNKDFFNIPFVEISDELLHKMSIIGWFESIFIESEPNYWLQGFK</sequence>
<dbReference type="OrthoDB" id="3251881at2"/>
<dbReference type="Proteomes" id="UP000249754">
    <property type="component" value="Unassembled WGS sequence"/>
</dbReference>
<dbReference type="AlphaFoldDB" id="A0A327SYX3"/>
<organism evidence="1 2">
    <name type="scientific">Pedobacter cryoconitis</name>
    <dbReference type="NCBI Taxonomy" id="188932"/>
    <lineage>
        <taxon>Bacteria</taxon>
        <taxon>Pseudomonadati</taxon>
        <taxon>Bacteroidota</taxon>
        <taxon>Sphingobacteriia</taxon>
        <taxon>Sphingobacteriales</taxon>
        <taxon>Sphingobacteriaceae</taxon>
        <taxon>Pedobacter</taxon>
    </lineage>
</organism>
<evidence type="ECO:0008006" key="3">
    <source>
        <dbReference type="Google" id="ProtNLM"/>
    </source>
</evidence>
<name>A0A327SYX3_9SPHI</name>
<comment type="caution">
    <text evidence="1">The sequence shown here is derived from an EMBL/GenBank/DDBJ whole genome shotgun (WGS) entry which is preliminary data.</text>
</comment>
<proteinExistence type="predicted"/>
<evidence type="ECO:0000313" key="1">
    <source>
        <dbReference type="EMBL" id="RAJ33455.1"/>
    </source>
</evidence>
<evidence type="ECO:0000313" key="2">
    <source>
        <dbReference type="Proteomes" id="UP000249754"/>
    </source>
</evidence>
<dbReference type="RefSeq" id="WP_111633069.1">
    <property type="nucleotide sequence ID" value="NZ_QLLR01000004.1"/>
</dbReference>
<accession>A0A327SYX3</accession>